<dbReference type="PROSITE" id="PS00233">
    <property type="entry name" value="CHIT_BIND_RR_1"/>
    <property type="match status" value="1"/>
</dbReference>
<dbReference type="RefSeq" id="XP_004933976.2">
    <property type="nucleotide sequence ID" value="XM_004933919.5"/>
</dbReference>
<dbReference type="Proteomes" id="UP000005204">
    <property type="component" value="Unassembled WGS sequence"/>
</dbReference>
<dbReference type="GO" id="GO:0008010">
    <property type="term" value="F:structural constituent of chitin-based larval cuticle"/>
    <property type="evidence" value="ECO:0007669"/>
    <property type="project" value="TreeGrafter"/>
</dbReference>
<reference evidence="6" key="1">
    <citation type="journal article" date="2008" name="Insect Biochem. Mol. Biol.">
        <title>The genome of a lepidopteran model insect, the silkworm Bombyx mori.</title>
        <authorList>
            <consortium name="International Silkworm Genome Consortium"/>
        </authorList>
    </citation>
    <scope>NUCLEOTIDE SEQUENCE [LARGE SCALE GENOMIC DNA]</scope>
    <source>
        <strain evidence="6">p50T</strain>
    </source>
</reference>
<evidence type="ECO:0000313" key="6">
    <source>
        <dbReference type="Proteomes" id="UP000005204"/>
    </source>
</evidence>
<dbReference type="EnsemblMetazoa" id="XM_004933919.4">
    <property type="protein sequence ID" value="XP_004933976.2"/>
    <property type="gene ID" value="LOC101746923"/>
</dbReference>
<keyword evidence="1 3" id="KW-0193">Cuticle</keyword>
<evidence type="ECO:0000256" key="1">
    <source>
        <dbReference type="ARBA" id="ARBA00022460"/>
    </source>
</evidence>
<organism evidence="5 6">
    <name type="scientific">Bombyx mori</name>
    <name type="common">Silk moth</name>
    <dbReference type="NCBI Taxonomy" id="7091"/>
    <lineage>
        <taxon>Eukaryota</taxon>
        <taxon>Metazoa</taxon>
        <taxon>Ecdysozoa</taxon>
        <taxon>Arthropoda</taxon>
        <taxon>Hexapoda</taxon>
        <taxon>Insecta</taxon>
        <taxon>Pterygota</taxon>
        <taxon>Neoptera</taxon>
        <taxon>Endopterygota</taxon>
        <taxon>Lepidoptera</taxon>
        <taxon>Glossata</taxon>
        <taxon>Ditrysia</taxon>
        <taxon>Bombycoidea</taxon>
        <taxon>Bombycidae</taxon>
        <taxon>Bombycinae</taxon>
        <taxon>Bombyx</taxon>
    </lineage>
</organism>
<proteinExistence type="predicted"/>
<feature type="region of interest" description="Disordered" evidence="4">
    <location>
        <begin position="285"/>
        <end position="306"/>
    </location>
</feature>
<dbReference type="InterPro" id="IPR031311">
    <property type="entry name" value="CHIT_BIND_RR_consensus"/>
</dbReference>
<dbReference type="PANTHER" id="PTHR10380">
    <property type="entry name" value="CUTICLE PROTEIN"/>
    <property type="match status" value="1"/>
</dbReference>
<keyword evidence="2" id="KW-0732">Signal</keyword>
<name>A0A8R2AS40_BOMMO</name>
<evidence type="ECO:0000256" key="4">
    <source>
        <dbReference type="SAM" id="MobiDB-lite"/>
    </source>
</evidence>
<dbReference type="InterPro" id="IPR000618">
    <property type="entry name" value="Insect_cuticle"/>
</dbReference>
<dbReference type="GeneID" id="101746923"/>
<dbReference type="PANTHER" id="PTHR10380:SF173">
    <property type="entry name" value="CUTICULAR PROTEIN 47EF, ISOFORM C-RELATED"/>
    <property type="match status" value="1"/>
</dbReference>
<sequence length="306" mass="33001">MQDVSTSADTELRELDHQPSPIYTHAALHCHQSHPQPPHSSSPLTNMYLLITVAVLAVSHAAKLDKTYLPPHSQSSGGSGSFLQTPFVEAQRQAQLGSAAQNGFARAGNGFAQPAFGGQYSNGYDAVGVESRPERPRAALERNAAILRQDNTNNGDSYSYAYETENGIYAEENGVAANGVEAQGGYSYTGDDGQVYTIRYTADQNGFVAQGDHIPTAPPVPEEILRALEQNARDEAAGIYDDGSYSEEKYGGGEARLNKQYADSVVTDSAAYRDVSGLRTQASFRNGPQTAYLPPAQRRQDAGYHY</sequence>
<evidence type="ECO:0008006" key="7">
    <source>
        <dbReference type="Google" id="ProtNLM"/>
    </source>
</evidence>
<protein>
    <recommendedName>
        <fullName evidence="7">Cuticle protein</fullName>
    </recommendedName>
</protein>
<dbReference type="PRINTS" id="PR00947">
    <property type="entry name" value="CUTICLE"/>
</dbReference>
<keyword evidence="6" id="KW-1185">Reference proteome</keyword>
<dbReference type="Pfam" id="PF00379">
    <property type="entry name" value="Chitin_bind_4"/>
    <property type="match status" value="1"/>
</dbReference>
<dbReference type="PROSITE" id="PS51155">
    <property type="entry name" value="CHIT_BIND_RR_2"/>
    <property type="match status" value="1"/>
</dbReference>
<reference evidence="5" key="2">
    <citation type="submission" date="2022-06" db="UniProtKB">
        <authorList>
            <consortium name="EnsemblMetazoa"/>
        </authorList>
    </citation>
    <scope>IDENTIFICATION</scope>
    <source>
        <strain evidence="5">p50T (Dazao)</strain>
    </source>
</reference>
<dbReference type="InterPro" id="IPR050468">
    <property type="entry name" value="Cuticle_Struct_Prot"/>
</dbReference>
<dbReference type="GO" id="GO:0062129">
    <property type="term" value="C:chitin-based extracellular matrix"/>
    <property type="evidence" value="ECO:0007669"/>
    <property type="project" value="TreeGrafter"/>
</dbReference>
<dbReference type="AlphaFoldDB" id="A0A8R2AS40"/>
<evidence type="ECO:0000313" key="5">
    <source>
        <dbReference type="EnsemblMetazoa" id="XP_004933976.2"/>
    </source>
</evidence>
<dbReference type="KEGG" id="bmor:101746923"/>
<evidence type="ECO:0000256" key="3">
    <source>
        <dbReference type="PROSITE-ProRule" id="PRU00497"/>
    </source>
</evidence>
<evidence type="ECO:0000256" key="2">
    <source>
        <dbReference type="ARBA" id="ARBA00022729"/>
    </source>
</evidence>
<accession>A0A8R2AS40</accession>